<proteinExistence type="predicted"/>
<keyword evidence="1" id="KW-1133">Transmembrane helix</keyword>
<gene>
    <name evidence="2" type="ORF">FOA43_004739</name>
</gene>
<protein>
    <submittedName>
        <fullName evidence="2">Uncharacterized protein</fullName>
    </submittedName>
</protein>
<dbReference type="KEGG" id="bnn:FOA43_004739"/>
<accession>A0A875RQL0</accession>
<dbReference type="Proteomes" id="UP000662931">
    <property type="component" value="Chromosome 4"/>
</dbReference>
<dbReference type="RefSeq" id="XP_038780895.1">
    <property type="nucleotide sequence ID" value="XM_038924967.1"/>
</dbReference>
<dbReference type="OrthoDB" id="3990866at2759"/>
<evidence type="ECO:0000313" key="2">
    <source>
        <dbReference type="EMBL" id="QPG77330.1"/>
    </source>
</evidence>
<keyword evidence="1" id="KW-0472">Membrane</keyword>
<keyword evidence="3" id="KW-1185">Reference proteome</keyword>
<evidence type="ECO:0000256" key="1">
    <source>
        <dbReference type="SAM" id="Phobius"/>
    </source>
</evidence>
<dbReference type="GeneID" id="62198139"/>
<organism evidence="2 3">
    <name type="scientific">Eeniella nana</name>
    <name type="common">Yeast</name>
    <name type="synonym">Brettanomyces nanus</name>
    <dbReference type="NCBI Taxonomy" id="13502"/>
    <lineage>
        <taxon>Eukaryota</taxon>
        <taxon>Fungi</taxon>
        <taxon>Dikarya</taxon>
        <taxon>Ascomycota</taxon>
        <taxon>Saccharomycotina</taxon>
        <taxon>Pichiomycetes</taxon>
        <taxon>Pichiales</taxon>
        <taxon>Pichiaceae</taxon>
        <taxon>Brettanomyces</taxon>
    </lineage>
</organism>
<reference evidence="2" key="1">
    <citation type="submission" date="2020-10" db="EMBL/GenBank/DDBJ databases">
        <authorList>
            <person name="Roach M.J.R."/>
        </authorList>
    </citation>
    <scope>NUCLEOTIDE SEQUENCE</scope>
    <source>
        <strain evidence="2">CBS 1945</strain>
    </source>
</reference>
<keyword evidence="1" id="KW-0812">Transmembrane</keyword>
<dbReference type="AlphaFoldDB" id="A0A875RQL0"/>
<evidence type="ECO:0000313" key="3">
    <source>
        <dbReference type="Proteomes" id="UP000662931"/>
    </source>
</evidence>
<name>A0A875RQL0_EENNA</name>
<feature type="transmembrane region" description="Helical" evidence="1">
    <location>
        <begin position="168"/>
        <end position="186"/>
    </location>
</feature>
<sequence>MKMSVSKEEFKGLFAKLFDTDFDSVINSDESNRDELTSKSTQSIRDETLNLNKLKYLNSDRRKAEYLRRISLLRDVLNERRNYSSGQYLDLGTELEINRKLVKYLGALNDIYEDQKPNKHSIKYAERLAANVGRQEELLVKLGDKFSEHEPKFITSVTDSISHYARRILLTAISLMVVSYLLSLLADIDEYDEGLYNNL</sequence>
<dbReference type="EMBL" id="CP064815">
    <property type="protein sequence ID" value="QPG77330.1"/>
    <property type="molecule type" value="Genomic_DNA"/>
</dbReference>